<feature type="transmembrane region" description="Helical" evidence="1">
    <location>
        <begin position="310"/>
        <end position="334"/>
    </location>
</feature>
<evidence type="ECO:0000256" key="1">
    <source>
        <dbReference type="SAM" id="Phobius"/>
    </source>
</evidence>
<feature type="transmembrane region" description="Helical" evidence="1">
    <location>
        <begin position="279"/>
        <end position="298"/>
    </location>
</feature>
<organism evidence="2 3">
    <name type="scientific">Shimia marina</name>
    <dbReference type="NCBI Taxonomy" id="321267"/>
    <lineage>
        <taxon>Bacteria</taxon>
        <taxon>Pseudomonadati</taxon>
        <taxon>Pseudomonadota</taxon>
        <taxon>Alphaproteobacteria</taxon>
        <taxon>Rhodobacterales</taxon>
        <taxon>Roseobacteraceae</taxon>
    </lineage>
</organism>
<dbReference type="Proteomes" id="UP000054823">
    <property type="component" value="Unassembled WGS sequence"/>
</dbReference>
<protein>
    <recommendedName>
        <fullName evidence="4">DUF2955 domain-containing protein</fullName>
    </recommendedName>
</protein>
<keyword evidence="3" id="KW-1185">Reference proteome</keyword>
<dbReference type="STRING" id="321267.SHM7688_00755"/>
<feature type="transmembrane region" description="Helical" evidence="1">
    <location>
        <begin position="57"/>
        <end position="75"/>
    </location>
</feature>
<feature type="transmembrane region" description="Helical" evidence="1">
    <location>
        <begin position="129"/>
        <end position="150"/>
    </location>
</feature>
<accession>A0A0P1EM10</accession>
<keyword evidence="1" id="KW-0812">Transmembrane</keyword>
<feature type="transmembrane region" description="Helical" evidence="1">
    <location>
        <begin position="106"/>
        <end position="123"/>
    </location>
</feature>
<dbReference type="RefSeq" id="WP_058238643.1">
    <property type="nucleotide sequence ID" value="NZ_CYPW01000006.1"/>
</dbReference>
<dbReference type="OrthoDB" id="7704222at2"/>
<dbReference type="AlphaFoldDB" id="A0A0P1EM10"/>
<name>A0A0P1EM10_9RHOB</name>
<feature type="transmembrane region" description="Helical" evidence="1">
    <location>
        <begin position="20"/>
        <end position="45"/>
    </location>
</feature>
<proteinExistence type="predicted"/>
<evidence type="ECO:0000313" key="3">
    <source>
        <dbReference type="Proteomes" id="UP000054823"/>
    </source>
</evidence>
<keyword evidence="1" id="KW-0472">Membrane</keyword>
<gene>
    <name evidence="2" type="ORF">SHM7688_00755</name>
</gene>
<sequence>MPTEATSAPDNRGLRLAVGVGGHFALAILLGWPLATICTVFVTLFLQAPGPMPPKAIKGLFMMAVVFLTASWVISSALSPYPVAFLLGLALAVASAFYWSTKGTGMLAVVLALMAALMLPTLVLTSQKLALILVIWVPLNLVLAWLWTVAMFHLFPPTPSGVAAAQKPPAPHHDPSRLVWRMSLVTIPFAFYFYLVGSGALVTLLFVAILSQQLSAATAAGPTVARGMLKANVLGGIAAMICYELTVIAPLMLVALLAFATAAFVFARWFVSGRADASLAGSGLTTTVILFGGSIAPFGDDADVALVDRLLQIGNALMFVLIAYVVVDAFFPLTPDPKAKTKRRPRARLRRRTAPS</sequence>
<dbReference type="InterPro" id="IPR022604">
    <property type="entry name" value="DUF2955"/>
</dbReference>
<feature type="transmembrane region" description="Helical" evidence="1">
    <location>
        <begin position="234"/>
        <end position="267"/>
    </location>
</feature>
<evidence type="ECO:0000313" key="2">
    <source>
        <dbReference type="EMBL" id="CUH51320.1"/>
    </source>
</evidence>
<evidence type="ECO:0008006" key="4">
    <source>
        <dbReference type="Google" id="ProtNLM"/>
    </source>
</evidence>
<reference evidence="2 3" key="1">
    <citation type="submission" date="2015-09" db="EMBL/GenBank/DDBJ databases">
        <authorList>
            <consortium name="Swine Surveillance"/>
        </authorList>
    </citation>
    <scope>NUCLEOTIDE SEQUENCE [LARGE SCALE GENOMIC DNA]</scope>
    <source>
        <strain evidence="2 3">CECT 7688</strain>
    </source>
</reference>
<feature type="transmembrane region" description="Helical" evidence="1">
    <location>
        <begin position="191"/>
        <end position="214"/>
    </location>
</feature>
<dbReference type="Pfam" id="PF11168">
    <property type="entry name" value="DUF2955"/>
    <property type="match status" value="1"/>
</dbReference>
<dbReference type="EMBL" id="CYPW01000006">
    <property type="protein sequence ID" value="CUH51320.1"/>
    <property type="molecule type" value="Genomic_DNA"/>
</dbReference>
<keyword evidence="1" id="KW-1133">Transmembrane helix</keyword>